<keyword evidence="1" id="KW-0732">Signal</keyword>
<dbReference type="Proteomes" id="UP001595379">
    <property type="component" value="Unassembled WGS sequence"/>
</dbReference>
<reference evidence="3" key="1">
    <citation type="journal article" date="2019" name="Int. J. Syst. Evol. Microbiol.">
        <title>The Global Catalogue of Microorganisms (GCM) 10K type strain sequencing project: providing services to taxonomists for standard genome sequencing and annotation.</title>
        <authorList>
            <consortium name="The Broad Institute Genomics Platform"/>
            <consortium name="The Broad Institute Genome Sequencing Center for Infectious Disease"/>
            <person name="Wu L."/>
            <person name="Ma J."/>
        </authorList>
    </citation>
    <scope>NUCLEOTIDE SEQUENCE [LARGE SCALE GENOMIC DNA]</scope>
    <source>
        <strain evidence="3">KCTC 52487</strain>
    </source>
</reference>
<dbReference type="RefSeq" id="WP_343163519.1">
    <property type="nucleotide sequence ID" value="NZ_JBHRSV010000001.1"/>
</dbReference>
<gene>
    <name evidence="2" type="ORF">ACFOOR_01490</name>
</gene>
<sequence>MKTQALLSSLSTAVAAAAAFIAVAGAPAHASDFGSNHCSIMFQGEPNGGMLSATVAPGYSGTYRLLVRSATPGNAVLANLSGGFSGRAGYPTTVVSTLLSTTYVNDANSPINGRPDAPRRPLSELRDGVYGDDARLLVDFEVRDSSGRLICRQTDYRYENVALPFGGRLAARRAQHGTPARTPWY</sequence>
<evidence type="ECO:0000256" key="1">
    <source>
        <dbReference type="SAM" id="SignalP"/>
    </source>
</evidence>
<feature type="signal peptide" evidence="1">
    <location>
        <begin position="1"/>
        <end position="30"/>
    </location>
</feature>
<accession>A0ABV6ZTL3</accession>
<dbReference type="EMBL" id="JBHRSV010000001">
    <property type="protein sequence ID" value="MFC2924771.1"/>
    <property type="molecule type" value="Genomic_DNA"/>
</dbReference>
<evidence type="ECO:0008006" key="4">
    <source>
        <dbReference type="Google" id="ProtNLM"/>
    </source>
</evidence>
<organism evidence="2 3">
    <name type="scientific">Hyphobacterium vulgare</name>
    <dbReference type="NCBI Taxonomy" id="1736751"/>
    <lineage>
        <taxon>Bacteria</taxon>
        <taxon>Pseudomonadati</taxon>
        <taxon>Pseudomonadota</taxon>
        <taxon>Alphaproteobacteria</taxon>
        <taxon>Maricaulales</taxon>
        <taxon>Maricaulaceae</taxon>
        <taxon>Hyphobacterium</taxon>
    </lineage>
</organism>
<protein>
    <recommendedName>
        <fullName evidence="4">Secreted protein</fullName>
    </recommendedName>
</protein>
<keyword evidence="3" id="KW-1185">Reference proteome</keyword>
<name>A0ABV6ZTL3_9PROT</name>
<comment type="caution">
    <text evidence="2">The sequence shown here is derived from an EMBL/GenBank/DDBJ whole genome shotgun (WGS) entry which is preliminary data.</text>
</comment>
<proteinExistence type="predicted"/>
<feature type="chain" id="PRO_5046084176" description="Secreted protein" evidence="1">
    <location>
        <begin position="31"/>
        <end position="185"/>
    </location>
</feature>
<evidence type="ECO:0000313" key="3">
    <source>
        <dbReference type="Proteomes" id="UP001595379"/>
    </source>
</evidence>
<evidence type="ECO:0000313" key="2">
    <source>
        <dbReference type="EMBL" id="MFC2924771.1"/>
    </source>
</evidence>